<protein>
    <submittedName>
        <fullName evidence="5">Multiple sugar transport system substrate-binding protein</fullName>
    </submittedName>
</protein>
<proteinExistence type="inferred from homology"/>
<evidence type="ECO:0000256" key="3">
    <source>
        <dbReference type="ARBA" id="ARBA00022448"/>
    </source>
</evidence>
<reference evidence="6" key="1">
    <citation type="submission" date="2018-08" db="EMBL/GenBank/DDBJ databases">
        <authorList>
            <person name="Chevrot R."/>
        </authorList>
    </citation>
    <scope>NUCLEOTIDE SEQUENCE [LARGE SCALE GENOMIC DNA]</scope>
</reference>
<gene>
    <name evidence="5" type="ORF">PBLR_11996</name>
</gene>
<organism evidence="5 6">
    <name type="scientific">Paenibacillus alvei</name>
    <name type="common">Bacillus alvei</name>
    <dbReference type="NCBI Taxonomy" id="44250"/>
    <lineage>
        <taxon>Bacteria</taxon>
        <taxon>Bacillati</taxon>
        <taxon>Bacillota</taxon>
        <taxon>Bacilli</taxon>
        <taxon>Bacillales</taxon>
        <taxon>Paenibacillaceae</taxon>
        <taxon>Paenibacillus</taxon>
    </lineage>
</organism>
<dbReference type="PANTHER" id="PTHR43649">
    <property type="entry name" value="ARABINOSE-BINDING PROTEIN-RELATED"/>
    <property type="match status" value="1"/>
</dbReference>
<sequence length="451" mass="51432">MHHKWKITILLLTIVSLMSGCLGKKEVLEPLQPSKIKVVYQDEEAFYHDYGKYFHMKYPQIEVEVIPEKQVLKKLGKIINADDYFVEKKKLLESSGADVFLLDDYIFKLFAQDGKLYDLEDAIRQDDYDVDGFMPGLLDKIKSLGNGKLYGLAPSFNREVLYYNKALFKEHQIESPRNNMTWQELFDLAARFSNVGAGSNKVYGLYEYFGDPGRLMYQIADTSGLRLFDPKGEKVLLNSEGWKDAMKLAVGAVRNKSVFFHPESQTYTQKSYFFEGKAAMMVANAFVMMELKQRPTYVEGEKPIDWGAVTVPIDPAEPSQSISLFEIAAIAADSPNKRAAWEFVKFVNGEEMAQSRSRTINGSLPSRTGYAKEIDGKSMEAFYLLKVKQGNTLWMNEHVPDIFFRLFDKPLQEEMQAVIDNKKSVDEALAELEIKGQEVLLKAREAAEKKP</sequence>
<keyword evidence="3" id="KW-0813">Transport</keyword>
<evidence type="ECO:0000256" key="4">
    <source>
        <dbReference type="ARBA" id="ARBA00022729"/>
    </source>
</evidence>
<comment type="subcellular location">
    <subcellularLocation>
        <location evidence="1">Cell envelope</location>
    </subcellularLocation>
</comment>
<evidence type="ECO:0000256" key="1">
    <source>
        <dbReference type="ARBA" id="ARBA00004196"/>
    </source>
</evidence>
<dbReference type="SUPFAM" id="SSF53850">
    <property type="entry name" value="Periplasmic binding protein-like II"/>
    <property type="match status" value="1"/>
</dbReference>
<dbReference type="PROSITE" id="PS51257">
    <property type="entry name" value="PROKAR_LIPOPROTEIN"/>
    <property type="match status" value="1"/>
</dbReference>
<dbReference type="InterPro" id="IPR050490">
    <property type="entry name" value="Bact_solute-bd_prot1"/>
</dbReference>
<dbReference type="InterPro" id="IPR006059">
    <property type="entry name" value="SBP"/>
</dbReference>
<dbReference type="Pfam" id="PF13416">
    <property type="entry name" value="SBP_bac_8"/>
    <property type="match status" value="1"/>
</dbReference>
<dbReference type="AlphaFoldDB" id="A0A383RAP6"/>
<dbReference type="PANTHER" id="PTHR43649:SF31">
    <property type="entry name" value="SN-GLYCEROL-3-PHOSPHATE-BINDING PERIPLASMIC PROTEIN UGPB"/>
    <property type="match status" value="1"/>
</dbReference>
<evidence type="ECO:0000313" key="5">
    <source>
        <dbReference type="EMBL" id="SYX83574.1"/>
    </source>
</evidence>
<keyword evidence="4" id="KW-0732">Signal</keyword>
<evidence type="ECO:0000256" key="2">
    <source>
        <dbReference type="ARBA" id="ARBA00008520"/>
    </source>
</evidence>
<dbReference type="Gene3D" id="3.40.190.10">
    <property type="entry name" value="Periplasmic binding protein-like II"/>
    <property type="match status" value="1"/>
</dbReference>
<dbReference type="EMBL" id="LS992241">
    <property type="protein sequence ID" value="SYX83574.1"/>
    <property type="molecule type" value="Genomic_DNA"/>
</dbReference>
<keyword evidence="5" id="KW-0762">Sugar transport</keyword>
<comment type="similarity">
    <text evidence="2">Belongs to the bacterial solute-binding protein 1 family.</text>
</comment>
<name>A0A383RAP6_PAEAL</name>
<accession>A0A383RAP6</accession>
<dbReference type="Proteomes" id="UP000304148">
    <property type="component" value="Chromosome"/>
</dbReference>
<dbReference type="GO" id="GO:0030313">
    <property type="term" value="C:cell envelope"/>
    <property type="evidence" value="ECO:0007669"/>
    <property type="project" value="UniProtKB-SubCell"/>
</dbReference>
<evidence type="ECO:0000313" key="6">
    <source>
        <dbReference type="Proteomes" id="UP000304148"/>
    </source>
</evidence>
<dbReference type="RefSeq" id="WP_138185644.1">
    <property type="nucleotide sequence ID" value="NZ_LS992241.1"/>
</dbReference>